<protein>
    <recommendedName>
        <fullName evidence="2">AB hydrolase-1 domain-containing protein</fullName>
    </recommendedName>
</protein>
<reference evidence="3 4" key="1">
    <citation type="journal article" date="2019" name="Nat. Ecol. Evol.">
        <title>Megaphylogeny resolves global patterns of mushroom evolution.</title>
        <authorList>
            <person name="Varga T."/>
            <person name="Krizsan K."/>
            <person name="Foldi C."/>
            <person name="Dima B."/>
            <person name="Sanchez-Garcia M."/>
            <person name="Sanchez-Ramirez S."/>
            <person name="Szollosi G.J."/>
            <person name="Szarkandi J.G."/>
            <person name="Papp V."/>
            <person name="Albert L."/>
            <person name="Andreopoulos W."/>
            <person name="Angelini C."/>
            <person name="Antonin V."/>
            <person name="Barry K.W."/>
            <person name="Bougher N.L."/>
            <person name="Buchanan P."/>
            <person name="Buyck B."/>
            <person name="Bense V."/>
            <person name="Catcheside P."/>
            <person name="Chovatia M."/>
            <person name="Cooper J."/>
            <person name="Damon W."/>
            <person name="Desjardin D."/>
            <person name="Finy P."/>
            <person name="Geml J."/>
            <person name="Haridas S."/>
            <person name="Hughes K."/>
            <person name="Justo A."/>
            <person name="Karasinski D."/>
            <person name="Kautmanova I."/>
            <person name="Kiss B."/>
            <person name="Kocsube S."/>
            <person name="Kotiranta H."/>
            <person name="LaButti K.M."/>
            <person name="Lechner B.E."/>
            <person name="Liimatainen K."/>
            <person name="Lipzen A."/>
            <person name="Lukacs Z."/>
            <person name="Mihaltcheva S."/>
            <person name="Morgado L.N."/>
            <person name="Niskanen T."/>
            <person name="Noordeloos M.E."/>
            <person name="Ohm R.A."/>
            <person name="Ortiz-Santana B."/>
            <person name="Ovrebo C."/>
            <person name="Racz N."/>
            <person name="Riley R."/>
            <person name="Savchenko A."/>
            <person name="Shiryaev A."/>
            <person name="Soop K."/>
            <person name="Spirin V."/>
            <person name="Szebenyi C."/>
            <person name="Tomsovsky M."/>
            <person name="Tulloss R.E."/>
            <person name="Uehling J."/>
            <person name="Grigoriev I.V."/>
            <person name="Vagvolgyi C."/>
            <person name="Papp T."/>
            <person name="Martin F.M."/>
            <person name="Miettinen O."/>
            <person name="Hibbett D.S."/>
            <person name="Nagy L.G."/>
        </authorList>
    </citation>
    <scope>NUCLEOTIDE SEQUENCE [LARGE SCALE GENOMIC DNA]</scope>
    <source>
        <strain evidence="3 4">CBS 121175</strain>
    </source>
</reference>
<dbReference type="InterPro" id="IPR000073">
    <property type="entry name" value="AB_hydrolase_1"/>
</dbReference>
<proteinExistence type="predicted"/>
<feature type="domain" description="AB hydrolase-1" evidence="2">
    <location>
        <begin position="181"/>
        <end position="484"/>
    </location>
</feature>
<dbReference type="Proteomes" id="UP000307440">
    <property type="component" value="Unassembled WGS sequence"/>
</dbReference>
<evidence type="ECO:0000259" key="2">
    <source>
        <dbReference type="Pfam" id="PF12697"/>
    </source>
</evidence>
<gene>
    <name evidence="3" type="ORF">FA15DRAFT_674601</name>
</gene>
<dbReference type="Pfam" id="PF12697">
    <property type="entry name" value="Abhydrolase_6"/>
    <property type="match status" value="1"/>
</dbReference>
<feature type="region of interest" description="Disordered" evidence="1">
    <location>
        <begin position="1"/>
        <end position="28"/>
    </location>
</feature>
<dbReference type="Gene3D" id="3.40.50.1820">
    <property type="entry name" value="alpha/beta hydrolase"/>
    <property type="match status" value="1"/>
</dbReference>
<evidence type="ECO:0000256" key="1">
    <source>
        <dbReference type="SAM" id="MobiDB-lite"/>
    </source>
</evidence>
<name>A0A5C3KGL3_COPMA</name>
<dbReference type="STRING" id="230819.A0A5C3KGL3"/>
<dbReference type="InterPro" id="IPR029058">
    <property type="entry name" value="AB_hydrolase_fold"/>
</dbReference>
<keyword evidence="4" id="KW-1185">Reference proteome</keyword>
<organism evidence="3 4">
    <name type="scientific">Coprinopsis marcescibilis</name>
    <name type="common">Agaric fungus</name>
    <name type="synonym">Psathyrella marcescibilis</name>
    <dbReference type="NCBI Taxonomy" id="230819"/>
    <lineage>
        <taxon>Eukaryota</taxon>
        <taxon>Fungi</taxon>
        <taxon>Dikarya</taxon>
        <taxon>Basidiomycota</taxon>
        <taxon>Agaricomycotina</taxon>
        <taxon>Agaricomycetes</taxon>
        <taxon>Agaricomycetidae</taxon>
        <taxon>Agaricales</taxon>
        <taxon>Agaricineae</taxon>
        <taxon>Psathyrellaceae</taxon>
        <taxon>Coprinopsis</taxon>
    </lineage>
</organism>
<evidence type="ECO:0000313" key="3">
    <source>
        <dbReference type="EMBL" id="TFK19251.1"/>
    </source>
</evidence>
<dbReference type="SUPFAM" id="SSF53474">
    <property type="entry name" value="alpha/beta-Hydrolases"/>
    <property type="match status" value="1"/>
</dbReference>
<dbReference type="AlphaFoldDB" id="A0A5C3KGL3"/>
<dbReference type="EMBL" id="ML210351">
    <property type="protein sequence ID" value="TFK19251.1"/>
    <property type="molecule type" value="Genomic_DNA"/>
</dbReference>
<dbReference type="OrthoDB" id="94039at2759"/>
<accession>A0A5C3KGL3</accession>
<evidence type="ECO:0000313" key="4">
    <source>
        <dbReference type="Proteomes" id="UP000307440"/>
    </source>
</evidence>
<sequence length="511" mass="57653">MSTTASKSKKEEGEEEFYYPRQASGTWDPVDVRPLLPIYPPPEPLAYPALPTPQRKPLFKLDVDLQTLAREFNVDALKLPVGDVQDNPNFLDGDLPFDLTTHIIPSCHLRTGRFEPIPSFPADSLSKEERAKVLARYKEELRFDRGHLRTDGYPKVLWNCVNRYVRRGVGVGGAGGTGLTLFFAHANGFPKEIWEPTLAVLFASPAGKLIDEVWAWESVQHGDAALLNRESLSKYFDWQDNTRDIVNFLTNYLPTRVRSEALPLHLERIPEEEAFERRESGYRYRRLMAVGHSYGGCTTTLAVENFPKLFDSLVLIDPVMAKPYQTEEVSKMSHGKTDALLLGSLTRRDTWKSREDALTSYLRNPFFAAWHPAVLAVYIESGLYSTTTTTPASSAPTPAVKLKMPGMYESILFSERYVSHEAYQGLPFIEARIPIRWVMPGRDDGDEFGAPGATAERCWVRGVNVSNIRVRGAGHLIAQERPVELGEDLEAFILKHYARLVPEERVVRASL</sequence>